<sequence length="126" mass="14096">MAIMMLLDPRADFARALQRKCEVGSESPTNARAGGFAQPLHCSAPLKRQLIHKEIEQVVWTVLARILRFLSNGQIPHILVSAIARGSLLRIERDLPLTFRTLNLLRGGVARTIITPKVFWSLNGCR</sequence>
<reference evidence="2" key="1">
    <citation type="journal article" date="2015" name="PLoS Genet.">
        <title>The dynamic genome and transcriptome of the human fungal pathogen Blastomyces and close relative Emmonsia.</title>
        <authorList>
            <person name="Munoz J.F."/>
            <person name="Gauthier G.M."/>
            <person name="Desjardins C.A."/>
            <person name="Gallo J.E."/>
            <person name="Holder J."/>
            <person name="Sullivan T.D."/>
            <person name="Marty A.J."/>
            <person name="Carmen J.C."/>
            <person name="Chen Z."/>
            <person name="Ding L."/>
            <person name="Gujja S."/>
            <person name="Magrini V."/>
            <person name="Misas E."/>
            <person name="Mitreva M."/>
            <person name="Priest M."/>
            <person name="Saif S."/>
            <person name="Whiston E.A."/>
            <person name="Young S."/>
            <person name="Zeng Q."/>
            <person name="Goldman W.E."/>
            <person name="Mardis E.R."/>
            <person name="Taylor J.W."/>
            <person name="McEwen J.G."/>
            <person name="Clay O.K."/>
            <person name="Klein B.S."/>
            <person name="Cuomo C.A."/>
        </authorList>
    </citation>
    <scope>NUCLEOTIDE SEQUENCE [LARGE SCALE GENOMIC DNA]</scope>
    <source>
        <strain evidence="2">UAMH 3008</strain>
    </source>
</reference>
<name>A0A0G2I690_9EURO</name>
<proteinExistence type="predicted"/>
<organism evidence="1 2">
    <name type="scientific">[Emmonsia] crescens</name>
    <dbReference type="NCBI Taxonomy" id="73230"/>
    <lineage>
        <taxon>Eukaryota</taxon>
        <taxon>Fungi</taxon>
        <taxon>Dikarya</taxon>
        <taxon>Ascomycota</taxon>
        <taxon>Pezizomycotina</taxon>
        <taxon>Eurotiomycetes</taxon>
        <taxon>Eurotiomycetidae</taxon>
        <taxon>Onygenales</taxon>
        <taxon>Ajellomycetaceae</taxon>
        <taxon>Emergomyces</taxon>
    </lineage>
</organism>
<gene>
    <name evidence="1" type="ORF">EMCG_08113</name>
</gene>
<dbReference type="EMBL" id="LCZI01000514">
    <property type="protein sequence ID" value="KKZ66157.1"/>
    <property type="molecule type" value="Genomic_DNA"/>
</dbReference>
<accession>A0A0G2I690</accession>
<dbReference type="Proteomes" id="UP000034164">
    <property type="component" value="Unassembled WGS sequence"/>
</dbReference>
<evidence type="ECO:0000313" key="1">
    <source>
        <dbReference type="EMBL" id="KKZ66157.1"/>
    </source>
</evidence>
<dbReference type="VEuPathDB" id="FungiDB:EMCG_08113"/>
<protein>
    <submittedName>
        <fullName evidence="1">Uncharacterized protein</fullName>
    </submittedName>
</protein>
<evidence type="ECO:0000313" key="2">
    <source>
        <dbReference type="Proteomes" id="UP000034164"/>
    </source>
</evidence>
<dbReference type="AlphaFoldDB" id="A0A0G2I690"/>
<comment type="caution">
    <text evidence="1">The sequence shown here is derived from an EMBL/GenBank/DDBJ whole genome shotgun (WGS) entry which is preliminary data.</text>
</comment>